<dbReference type="Proteomes" id="UP000683417">
    <property type="component" value="Unassembled WGS sequence"/>
</dbReference>
<organism evidence="2 3">
    <name type="scientific">Blumeria graminis f. sp. triticale</name>
    <dbReference type="NCBI Taxonomy" id="1689686"/>
    <lineage>
        <taxon>Eukaryota</taxon>
        <taxon>Fungi</taxon>
        <taxon>Dikarya</taxon>
        <taxon>Ascomycota</taxon>
        <taxon>Pezizomycotina</taxon>
        <taxon>Leotiomycetes</taxon>
        <taxon>Erysiphales</taxon>
        <taxon>Erysiphaceae</taxon>
        <taxon>Blumeria</taxon>
    </lineage>
</organism>
<sequence>FEYLIEIIQNNGPETLIIATAINLAEVIYLVPDPTKSSQRSTSPSINSNENFTRSIAEVTGFNRTASTLMLALEDELYGNIMTGFENFWEVFFIDKAWSDQTLRIWECYEMYEIEGVNNLAGAQASKSLKKDITEDEMWDWLYFFRDNFLNQLTDQPSEPSDRISTLIKETKGTQLRSKYCRTKFPREMQGSTNQRQVDFLIESIEVPSAEEHQWKDVRVLGEFTKLSYSSARKEKFLQLSRLVLEVFSTQPLRHFVHGFCLFKEDFQLWVFNRSGAYSSGPLSLTADKENFVRAISSYLLMSDQELGIDSSIQQANGRSFITVSDKDLKESREFEVNPAPIFKLGTLVTCGTTCYETLNKSAVVKYSWVRTPGESEKDFLREARGTEGVVQYILSDVICKISDHLRDLNFSKAKSWNMRGLDHFISRGKDVMTIPTPILRDRELTRIVLTPRGRSLRSCKTIFEFLVGIRDAILGHRRLYLEKKLLHGDVSDGNIILVSTGGRTQGVLIDLDHAVKTEKAQGKDENLTLTGTLKFMALERLLSAATSGRTIKRTYFHDLESFFYIFLVGCVEYEYCDGSKRLDSMRYWATKSKTINFSTKYTLVSILDDTSSHGFTPSFLDLKDLAINLRTILFGEEGINFQTPDDHEPIYRNMIMAFNQTIEQITSELH</sequence>
<gene>
    <name evidence="2" type="ORF">BGTH12_LOCUS3576</name>
</gene>
<dbReference type="AlphaFoldDB" id="A0A9W4D0S1"/>
<name>A0A9W4D0S1_BLUGR</name>
<dbReference type="Pfam" id="PF17667">
    <property type="entry name" value="Pkinase_fungal"/>
    <property type="match status" value="1"/>
</dbReference>
<dbReference type="EMBL" id="CAJHIT010000005">
    <property type="protein sequence ID" value="CAD6502218.1"/>
    <property type="molecule type" value="Genomic_DNA"/>
</dbReference>
<dbReference type="PANTHER" id="PTHR38248">
    <property type="entry name" value="FUNK1 6"/>
    <property type="match status" value="1"/>
</dbReference>
<comment type="caution">
    <text evidence="2">The sequence shown here is derived from an EMBL/GenBank/DDBJ whole genome shotgun (WGS) entry which is preliminary data.</text>
</comment>
<feature type="non-terminal residue" evidence="2">
    <location>
        <position position="671"/>
    </location>
</feature>
<reference evidence="2" key="1">
    <citation type="submission" date="2020-10" db="EMBL/GenBank/DDBJ databases">
        <authorList>
            <person name="Muller C M."/>
        </authorList>
    </citation>
    <scope>NUCLEOTIDE SEQUENCE</scope>
    <source>
        <strain evidence="2">THUN-12</strain>
    </source>
</reference>
<evidence type="ECO:0000313" key="3">
    <source>
        <dbReference type="Proteomes" id="UP000683417"/>
    </source>
</evidence>
<proteinExistence type="predicted"/>
<dbReference type="PANTHER" id="PTHR38248:SF2">
    <property type="entry name" value="FUNK1 11"/>
    <property type="match status" value="1"/>
</dbReference>
<evidence type="ECO:0000259" key="1">
    <source>
        <dbReference type="Pfam" id="PF17667"/>
    </source>
</evidence>
<protein>
    <submittedName>
        <fullName evidence="2">BgTH12-02457</fullName>
    </submittedName>
</protein>
<dbReference type="InterPro" id="IPR040976">
    <property type="entry name" value="Pkinase_fungal"/>
</dbReference>
<feature type="domain" description="Fungal-type protein kinase" evidence="1">
    <location>
        <begin position="198"/>
        <end position="571"/>
    </location>
</feature>
<evidence type="ECO:0000313" key="2">
    <source>
        <dbReference type="EMBL" id="CAD6502218.1"/>
    </source>
</evidence>
<accession>A0A9W4D0S1</accession>